<evidence type="ECO:0000313" key="3">
    <source>
        <dbReference type="Proteomes" id="UP001301769"/>
    </source>
</evidence>
<proteinExistence type="predicted"/>
<accession>A0AAN6Y5U2</accession>
<dbReference type="CDD" id="cd22249">
    <property type="entry name" value="UDM1_RNF168_RNF169-like"/>
    <property type="match status" value="1"/>
</dbReference>
<gene>
    <name evidence="2" type="ORF">QBC37DRAFT_204329</name>
</gene>
<protein>
    <submittedName>
        <fullName evidence="2">Uncharacterized protein</fullName>
    </submittedName>
</protein>
<feature type="compositionally biased region" description="Polar residues" evidence="1">
    <location>
        <begin position="330"/>
        <end position="343"/>
    </location>
</feature>
<feature type="compositionally biased region" description="Polar residues" evidence="1">
    <location>
        <begin position="572"/>
        <end position="592"/>
    </location>
</feature>
<feature type="compositionally biased region" description="Basic and acidic residues" evidence="1">
    <location>
        <begin position="804"/>
        <end position="825"/>
    </location>
</feature>
<organism evidence="2 3">
    <name type="scientific">Rhypophila decipiens</name>
    <dbReference type="NCBI Taxonomy" id="261697"/>
    <lineage>
        <taxon>Eukaryota</taxon>
        <taxon>Fungi</taxon>
        <taxon>Dikarya</taxon>
        <taxon>Ascomycota</taxon>
        <taxon>Pezizomycotina</taxon>
        <taxon>Sordariomycetes</taxon>
        <taxon>Sordariomycetidae</taxon>
        <taxon>Sordariales</taxon>
        <taxon>Naviculisporaceae</taxon>
        <taxon>Rhypophila</taxon>
    </lineage>
</organism>
<feature type="region of interest" description="Disordered" evidence="1">
    <location>
        <begin position="449"/>
        <end position="1264"/>
    </location>
</feature>
<feature type="compositionally biased region" description="Basic and acidic residues" evidence="1">
    <location>
        <begin position="1158"/>
        <end position="1170"/>
    </location>
</feature>
<dbReference type="AlphaFoldDB" id="A0AAN6Y5U2"/>
<feature type="region of interest" description="Disordered" evidence="1">
    <location>
        <begin position="203"/>
        <end position="295"/>
    </location>
</feature>
<feature type="compositionally biased region" description="Polar residues" evidence="1">
    <location>
        <begin position="1006"/>
        <end position="1020"/>
    </location>
</feature>
<feature type="compositionally biased region" description="Polar residues" evidence="1">
    <location>
        <begin position="1106"/>
        <end position="1126"/>
    </location>
</feature>
<evidence type="ECO:0000256" key="1">
    <source>
        <dbReference type="SAM" id="MobiDB-lite"/>
    </source>
</evidence>
<feature type="compositionally biased region" description="Low complexity" evidence="1">
    <location>
        <begin position="241"/>
        <end position="259"/>
    </location>
</feature>
<feature type="region of interest" description="Disordered" evidence="1">
    <location>
        <begin position="391"/>
        <end position="420"/>
    </location>
</feature>
<feature type="region of interest" description="Disordered" evidence="1">
    <location>
        <begin position="1"/>
        <end position="45"/>
    </location>
</feature>
<evidence type="ECO:0000313" key="2">
    <source>
        <dbReference type="EMBL" id="KAK4211906.1"/>
    </source>
</evidence>
<feature type="compositionally biased region" description="Polar residues" evidence="1">
    <location>
        <begin position="363"/>
        <end position="375"/>
    </location>
</feature>
<reference evidence="2" key="1">
    <citation type="journal article" date="2023" name="Mol. Phylogenet. Evol.">
        <title>Genome-scale phylogeny and comparative genomics of the fungal order Sordariales.</title>
        <authorList>
            <person name="Hensen N."/>
            <person name="Bonometti L."/>
            <person name="Westerberg I."/>
            <person name="Brannstrom I.O."/>
            <person name="Guillou S."/>
            <person name="Cros-Aarteil S."/>
            <person name="Calhoun S."/>
            <person name="Haridas S."/>
            <person name="Kuo A."/>
            <person name="Mondo S."/>
            <person name="Pangilinan J."/>
            <person name="Riley R."/>
            <person name="LaButti K."/>
            <person name="Andreopoulos B."/>
            <person name="Lipzen A."/>
            <person name="Chen C."/>
            <person name="Yan M."/>
            <person name="Daum C."/>
            <person name="Ng V."/>
            <person name="Clum A."/>
            <person name="Steindorff A."/>
            <person name="Ohm R.A."/>
            <person name="Martin F."/>
            <person name="Silar P."/>
            <person name="Natvig D.O."/>
            <person name="Lalanne C."/>
            <person name="Gautier V."/>
            <person name="Ament-Velasquez S.L."/>
            <person name="Kruys A."/>
            <person name="Hutchinson M.I."/>
            <person name="Powell A.J."/>
            <person name="Barry K."/>
            <person name="Miller A.N."/>
            <person name="Grigoriev I.V."/>
            <person name="Debuchy R."/>
            <person name="Gladieux P."/>
            <person name="Hiltunen Thoren M."/>
            <person name="Johannesson H."/>
        </authorList>
    </citation>
    <scope>NUCLEOTIDE SEQUENCE</scope>
    <source>
        <strain evidence="2">PSN293</strain>
    </source>
</reference>
<keyword evidence="3" id="KW-1185">Reference proteome</keyword>
<sequence length="1264" mass="136404">MNRFRTKRRAKDDSAAGRSSEDSEPTLPKSSFTFRRGKKTQVEEPKKEIDLATVLPSNDDFRTSLLMTNLSARFSMLREQDDPNTKIGKASDDSVLFPKRQSRMADFGYGTGLGLSDIAEVESIKAPFMRADRADSFASDDASSTKSGSVMTRPKPTEGNNLFGGRQKVYKIPAGSSGGLVGRALYDDDVALSSFQRWRIAEKEKAYTEEDQEDSAGDGDAEQARSDSPPPVGYNQKRETSSTTSSASFRARNSTAATSVVSQPPASVKDWQSVVSTAPTSASSTPAVERSVTRTRRLYEQASSLDQEPPSVISRIDAFSRPRPFGSRTPDLSANAPSPTNSLFADRLGFDKRSVLTKASAPNLRSASPPTTASSVGAMDLGIRVPAQADSKLTFGGAPPLSPPISETGENPILPIQPSDMGKATALGVFQKPSQSYDESIYAQRQIQLQQGRETPTQRLRAGSTASHATDRSRSASSAHRQPFESKLEPIRTQPSVEEEPHQTSFLFDLDSPDSATDGKVTLPVIPPVTLQRPADAEHPALRQSALPTPLSLGTGPSNEPSPISETPSISVDKSMQLTPDPSPVLGQNSGLSGMVRQHLRSESGASSIYGAAPSASGFDSQYPLESPEPRQMPDDLAVKSNPWGSPEHEWTMSFYGDGMKRADTSAPTEVSSTDAKPSENSGNDVDNGTDEFANQLADARRRVRERLTSYVESDSSRPASPSPRLEPTKDNAIPVPPNPLGASVIKPKSSRGSLVDRSRSMVTGQSKAMKMLGLGSSSRGNSPGPARSSPDEKDITPLATMEEIPKEEEPQERASRGETEREVEPAIAEAQQEDNTHPGLKAFRQARRELQRRKDLEKLAQQQLSQTMQHHDQPADRSPVMQSVPHEHVGQRTPSRERKPPPVLYRQRAPSDERIYGGNAPNSPSAYASENDERSGSQTRNGRSPPNPRPPRLRNNTGPQDAQLGPLNHSRPPMLRSPGLPGTDIKRSPIMPPQAYPGRGLASPIPSTQALDRSRSTGNLAIHSGRPGYEPTSGQPSPISPLPGAMGLPSSPYMGSPATTPTTMGPRPRKPSAPQAPGFPTTTSTLNESLKRVVDKRDISEPTFVMSTSRVPTVNLPQSQDNGAQSRDESRSRSSSRGNNGAAPPVPPINPRRRREASRPEPGHDDELSAPHLPYAGQTNSMTSEYSDDNRSAFSVSDDEESRGDQRRRLRKNNVEGQTFGGRMFGKMRDNSPPFVAKGPPASRAVVTGPKVNHGANVPGGMF</sequence>
<feature type="compositionally biased region" description="Acidic residues" evidence="1">
    <location>
        <begin position="209"/>
        <end position="221"/>
    </location>
</feature>
<feature type="compositionally biased region" description="Low complexity" evidence="1">
    <location>
        <begin position="1134"/>
        <end position="1144"/>
    </location>
</feature>
<feature type="compositionally biased region" description="Low complexity" evidence="1">
    <location>
        <begin position="557"/>
        <end position="571"/>
    </location>
</feature>
<feature type="region of interest" description="Disordered" evidence="1">
    <location>
        <begin position="358"/>
        <end position="378"/>
    </location>
</feature>
<feature type="compositionally biased region" description="Basic and acidic residues" evidence="1">
    <location>
        <begin position="886"/>
        <end position="901"/>
    </location>
</feature>
<feature type="compositionally biased region" description="Polar residues" evidence="1">
    <location>
        <begin position="449"/>
        <end position="468"/>
    </location>
</feature>
<feature type="compositionally biased region" description="Low complexity" evidence="1">
    <location>
        <begin position="273"/>
        <end position="288"/>
    </location>
</feature>
<reference evidence="2" key="2">
    <citation type="submission" date="2023-05" db="EMBL/GenBank/DDBJ databases">
        <authorList>
            <consortium name="Lawrence Berkeley National Laboratory"/>
            <person name="Steindorff A."/>
            <person name="Hensen N."/>
            <person name="Bonometti L."/>
            <person name="Westerberg I."/>
            <person name="Brannstrom I.O."/>
            <person name="Guillou S."/>
            <person name="Cros-Aarteil S."/>
            <person name="Calhoun S."/>
            <person name="Haridas S."/>
            <person name="Kuo A."/>
            <person name="Mondo S."/>
            <person name="Pangilinan J."/>
            <person name="Riley R."/>
            <person name="Labutti K."/>
            <person name="Andreopoulos B."/>
            <person name="Lipzen A."/>
            <person name="Chen C."/>
            <person name="Yanf M."/>
            <person name="Daum C."/>
            <person name="Ng V."/>
            <person name="Clum A."/>
            <person name="Ohm R."/>
            <person name="Martin F."/>
            <person name="Silar P."/>
            <person name="Natvig D."/>
            <person name="Lalanne C."/>
            <person name="Gautier V."/>
            <person name="Ament-Velasquez S.L."/>
            <person name="Kruys A."/>
            <person name="Hutchinson M.I."/>
            <person name="Powell A.J."/>
            <person name="Barry K."/>
            <person name="Miller A.N."/>
            <person name="Grigoriev I.V."/>
            <person name="Debuchy R."/>
            <person name="Gladieux P."/>
            <person name="Thoren M.H."/>
            <person name="Johannesson H."/>
        </authorList>
    </citation>
    <scope>NUCLEOTIDE SEQUENCE</scope>
    <source>
        <strain evidence="2">PSN293</strain>
    </source>
</reference>
<feature type="compositionally biased region" description="Basic and acidic residues" evidence="1">
    <location>
        <begin position="10"/>
        <end position="21"/>
    </location>
</feature>
<feature type="compositionally biased region" description="Polar residues" evidence="1">
    <location>
        <begin position="666"/>
        <end position="687"/>
    </location>
</feature>
<feature type="compositionally biased region" description="Basic and acidic residues" evidence="1">
    <location>
        <begin position="628"/>
        <end position="638"/>
    </location>
</feature>
<feature type="region of interest" description="Disordered" evidence="1">
    <location>
        <begin position="135"/>
        <end position="164"/>
    </location>
</feature>
<feature type="region of interest" description="Disordered" evidence="1">
    <location>
        <begin position="320"/>
        <end position="344"/>
    </location>
</feature>
<comment type="caution">
    <text evidence="2">The sequence shown here is derived from an EMBL/GenBank/DDBJ whole genome shotgun (WGS) entry which is preliminary data.</text>
</comment>
<name>A0AAN6Y5U2_9PEZI</name>
<dbReference type="EMBL" id="MU858138">
    <property type="protein sequence ID" value="KAK4211906.1"/>
    <property type="molecule type" value="Genomic_DNA"/>
</dbReference>
<feature type="compositionally biased region" description="Basic and acidic residues" evidence="1">
    <location>
        <begin position="847"/>
        <end position="859"/>
    </location>
</feature>
<dbReference type="Proteomes" id="UP001301769">
    <property type="component" value="Unassembled WGS sequence"/>
</dbReference>
<feature type="compositionally biased region" description="Basic and acidic residues" evidence="1">
    <location>
        <begin position="1090"/>
        <end position="1101"/>
    </location>
</feature>